<gene>
    <name evidence="2" type="ORF">Defa_20670</name>
</gene>
<accession>A0ABQ0EA43</accession>
<protein>
    <recommendedName>
        <fullName evidence="1">Bro-N domain-containing protein</fullName>
    </recommendedName>
</protein>
<organism evidence="2 3">
    <name type="scientific">Desulfovibrio falkowii</name>
    <dbReference type="NCBI Taxonomy" id="3136602"/>
    <lineage>
        <taxon>Bacteria</taxon>
        <taxon>Pseudomonadati</taxon>
        <taxon>Thermodesulfobacteriota</taxon>
        <taxon>Desulfovibrionia</taxon>
        <taxon>Desulfovibrionales</taxon>
        <taxon>Desulfovibrionaceae</taxon>
        <taxon>Desulfovibrio</taxon>
    </lineage>
</organism>
<evidence type="ECO:0000259" key="1">
    <source>
        <dbReference type="PROSITE" id="PS51750"/>
    </source>
</evidence>
<name>A0ABQ0EA43_9BACT</name>
<evidence type="ECO:0000313" key="3">
    <source>
        <dbReference type="Proteomes" id="UP001628192"/>
    </source>
</evidence>
<comment type="caution">
    <text evidence="2">The sequence shown here is derived from an EMBL/GenBank/DDBJ whole genome shotgun (WGS) entry which is preliminary data.</text>
</comment>
<dbReference type="RefSeq" id="WP_407844835.1">
    <property type="nucleotide sequence ID" value="NZ_BAAFSG010000001.1"/>
</dbReference>
<dbReference type="EMBL" id="BAAFSG010000001">
    <property type="protein sequence ID" value="GAB1254580.1"/>
    <property type="molecule type" value="Genomic_DNA"/>
</dbReference>
<evidence type="ECO:0000313" key="2">
    <source>
        <dbReference type="EMBL" id="GAB1254580.1"/>
    </source>
</evidence>
<reference evidence="2 3" key="1">
    <citation type="journal article" date="2025" name="Int. J. Syst. Evol. Microbiol.">
        <title>Desulfovibrio falkowii sp. nov., Porphyromonas miyakawae sp. nov., Mediterraneibacter flintii sp. nov. and Owariibacterium komagatae gen. nov., sp. nov., isolated from human faeces.</title>
        <authorList>
            <person name="Hamaguchi T."/>
            <person name="Ohara M."/>
            <person name="Hisatomi A."/>
            <person name="Sekiguchi K."/>
            <person name="Takeda J.I."/>
            <person name="Ueyama J."/>
            <person name="Ito M."/>
            <person name="Nishiwaki H."/>
            <person name="Ogi T."/>
            <person name="Hirayama M."/>
            <person name="Ohkuma M."/>
            <person name="Sakamoto M."/>
            <person name="Ohno K."/>
        </authorList>
    </citation>
    <scope>NUCLEOTIDE SEQUENCE [LARGE SCALE GENOMIC DNA]</scope>
    <source>
        <strain evidence="2 3">13CB8C</strain>
    </source>
</reference>
<dbReference type="PROSITE" id="PS51750">
    <property type="entry name" value="BRO_N"/>
    <property type="match status" value="1"/>
</dbReference>
<keyword evidence="3" id="KW-1185">Reference proteome</keyword>
<feature type="domain" description="Bro-N" evidence="1">
    <location>
        <begin position="1"/>
        <end position="121"/>
    </location>
</feature>
<proteinExistence type="predicted"/>
<sequence>MSQALSFNEISLVPFPVKSDNQTWLRAADLARALGYRRPDILSKLYSNNADEFTPDMTQVVEIVAEHQNGVADNLSEGRCRIFSLRGCHLLAMFSRTPVAKAFRKWVLDVLDRMAAEEEHAALPGRPAALTQSTADDRKPLRSLVHAWAQVSGTSHQALWPQVKAHFQLARIDDLPVEWIPDALAFVQGKIDGQPKALSEAKPVHIFQRMGLTPLEELQMGSPIKRMFDGLDMDKIGPRTMEALVLKAKYVNAISEVYRLNRHLLKDMDRLMHDINGPAMKALNKSGCFADPVADTLHEPRERLDRINEEYRAAARAALDGSICMAMMVGV</sequence>
<dbReference type="SMART" id="SM01040">
    <property type="entry name" value="Bro-N"/>
    <property type="match status" value="1"/>
</dbReference>
<dbReference type="Pfam" id="PF02498">
    <property type="entry name" value="Bro-N"/>
    <property type="match status" value="1"/>
</dbReference>
<dbReference type="InterPro" id="IPR003497">
    <property type="entry name" value="BRO_N_domain"/>
</dbReference>
<dbReference type="Proteomes" id="UP001628192">
    <property type="component" value="Unassembled WGS sequence"/>
</dbReference>